<feature type="domain" description="Exonuclease" evidence="11">
    <location>
        <begin position="972"/>
        <end position="1132"/>
    </location>
</feature>
<feature type="compositionally biased region" description="Polar residues" evidence="10">
    <location>
        <begin position="129"/>
        <end position="140"/>
    </location>
</feature>
<comment type="similarity">
    <text evidence="3">Belongs to the REXO4 family.</text>
</comment>
<keyword evidence="7" id="KW-0269">Exonuclease</keyword>
<dbReference type="Gene3D" id="2.30.29.30">
    <property type="entry name" value="Pleckstrin-homology domain (PH domain)/Phosphotyrosine-binding domain (PTB)"/>
    <property type="match status" value="1"/>
</dbReference>
<evidence type="ECO:0000256" key="10">
    <source>
        <dbReference type="SAM" id="MobiDB-lite"/>
    </source>
</evidence>
<evidence type="ECO:0000256" key="6">
    <source>
        <dbReference type="ARBA" id="ARBA00022801"/>
    </source>
</evidence>
<reference evidence="12" key="1">
    <citation type="submission" date="2021-06" db="EMBL/GenBank/DDBJ databases">
        <title>Candida auris outbreak in lebanese hospital.</title>
        <authorList>
            <person name="Finianos M."/>
        </authorList>
    </citation>
    <scope>NUCLEOTIDE SEQUENCE</scope>
    <source>
        <strain evidence="12">CA7LBN</strain>
    </source>
</reference>
<dbReference type="Pfam" id="PF16979">
    <property type="entry name" value="SIN1_PH"/>
    <property type="match status" value="1"/>
</dbReference>
<dbReference type="GO" id="GO:0038203">
    <property type="term" value="P:TORC2 signaling"/>
    <property type="evidence" value="ECO:0007669"/>
    <property type="project" value="TreeGrafter"/>
</dbReference>
<dbReference type="GO" id="GO:0031932">
    <property type="term" value="C:TORC2 complex"/>
    <property type="evidence" value="ECO:0007669"/>
    <property type="project" value="InterPro"/>
</dbReference>
<feature type="compositionally biased region" description="Basic residues" evidence="10">
    <location>
        <begin position="81"/>
        <end position="90"/>
    </location>
</feature>
<dbReference type="GO" id="GO:0005546">
    <property type="term" value="F:phosphatidylinositol-4,5-bisphosphate binding"/>
    <property type="evidence" value="ECO:0007669"/>
    <property type="project" value="TreeGrafter"/>
</dbReference>
<feature type="compositionally biased region" description="Polar residues" evidence="10">
    <location>
        <begin position="213"/>
        <end position="229"/>
    </location>
</feature>
<dbReference type="EMBL" id="CP076749">
    <property type="protein sequence ID" value="QWW21322.1"/>
    <property type="molecule type" value="Genomic_DNA"/>
</dbReference>
<dbReference type="InterPro" id="IPR013520">
    <property type="entry name" value="Ribonucl_H"/>
</dbReference>
<keyword evidence="6" id="KW-0378">Hydrolase</keyword>
<gene>
    <name evidence="12" type="ORF">CA7LBN_000068</name>
</gene>
<dbReference type="GO" id="GO:0005737">
    <property type="term" value="C:cytoplasm"/>
    <property type="evidence" value="ECO:0007669"/>
    <property type="project" value="TreeGrafter"/>
</dbReference>
<dbReference type="SUPFAM" id="SSF53098">
    <property type="entry name" value="Ribonuclease H-like"/>
    <property type="match status" value="1"/>
</dbReference>
<evidence type="ECO:0000256" key="2">
    <source>
        <dbReference type="ARBA" id="ARBA00009407"/>
    </source>
</evidence>
<evidence type="ECO:0000256" key="5">
    <source>
        <dbReference type="ARBA" id="ARBA00022722"/>
    </source>
</evidence>
<feature type="compositionally biased region" description="Basic residues" evidence="10">
    <location>
        <begin position="293"/>
        <end position="302"/>
    </location>
</feature>
<feature type="region of interest" description="Disordered" evidence="10">
    <location>
        <begin position="292"/>
        <end position="331"/>
    </location>
</feature>
<dbReference type="GO" id="GO:0005886">
    <property type="term" value="C:plasma membrane"/>
    <property type="evidence" value="ECO:0007669"/>
    <property type="project" value="TreeGrafter"/>
</dbReference>
<sequence length="1139" mass="128241">MTFPLETSNLVAYLRAFSVATADPDSNDAARIIKPLQFGLYKEELNKYYLGNLRCESPPIPYDLRSQAPSSSLEASESKRVAVKSKKRNHMTGNARRERNNTAISALKDTQEELSDSSVRTLDASQIMSASIPHSSNPSAVESKKSQKTKKKNPLVKLFQKSDKSSFSSSFGFSTNHSIKSSITEHSFEPESERIEESPPEMRTFTIDSATTFEKNALPDSSRTSTMQESLPGKPSGHVPSISASEGVVETETSSTDSAFTDIEGDSLMDVEPDLIYDYSVPDSYVLHEDKTRKRTERKMKGNHSSASLFSSANKSSVDDSEEKSDKASIRKQENTLRFEKMYYAVGNKEKEQASSNLSRMIQSKFRSTFINPLNYFGFVGSEAPAPNAHKVYIDFFMPPKDTPTIKKLAVWNSSTVMECIGYVLLQLSNLAEYADNLDKDFINPNNWRMELIDEDGELYDGNFGVLDRTRQLSSYNSPNCLALCKVNNSTELKHNEKQTPLPPDFKQNLETFQKKPEDTIQDDHSFTPQFDTRPNQMGVDTIEVKVDNIPDSHTNIVSFFISTHMTVGELLDLICQQYHIDPSRYRLAEADFPDKTSSMLGDDIKRPSKSTYQKPLENSALLSALPTKKFKFVPNLAQTIRPLTDVSMGNQGTSGITPSSSTYIPHGITPPLSQLNGVANEISAEEKLKMPDTRTEKLESKKASKSDLDVTAITKRANNLTFGDILNQNRPSLPVSLNTIYFKWTVYRRKPPLLNKIEKALIIDGDYIHLAPTDDVNWRNNPADNPLSTSNVGSHHHYLHHYNYSKFYKETMMKTSSFHITQIVKLKKYSHSKNPNHFKIVIEKPVNDAAKETAVKKKYDLEAETGAQCDEILEKIRWALQVYNNMMDNINKNDALHLMGLSENWERLKAKQGVASPSKEKNVSKLRNHKGVKNEIKLKPPAVKKLSTRKSPLEVYLWGTDQHPGKDAVGKFVAIDCEFVGVGDNDKSVLARVSLVNYYGVILLDTFVKPEKKVTNWRTWVSGVAPHHMREAIIFKDAQEKVKSIISGRTLVGHALGGDLKCLEIKHPRKKIRDTSKYSGFRVATKGHPPSLKKLVLEHFNFEIQKGQHSSVEDARATMALFRKFKSEIDSEAITKYK</sequence>
<comment type="function">
    <text evidence="9">Exoribonuclease involved in ribosome biosynthesis. Involved in the processing of ITS1, the internal transcribed spacer localized between the 18S and 5.8S rRNAs.</text>
</comment>
<keyword evidence="8" id="KW-0539">Nucleus</keyword>
<feature type="region of interest" description="Disordered" evidence="10">
    <location>
        <begin position="129"/>
        <end position="154"/>
    </location>
</feature>
<protein>
    <recommendedName>
        <fullName evidence="4">RNA exonuclease 4</fullName>
    </recommendedName>
</protein>
<dbReference type="CDD" id="cd06144">
    <property type="entry name" value="REX4_like"/>
    <property type="match status" value="1"/>
</dbReference>
<organism evidence="12">
    <name type="scientific">Candidozyma auris</name>
    <name type="common">Yeast</name>
    <name type="synonym">Candida auris</name>
    <dbReference type="NCBI Taxonomy" id="498019"/>
    <lineage>
        <taxon>Eukaryota</taxon>
        <taxon>Fungi</taxon>
        <taxon>Dikarya</taxon>
        <taxon>Ascomycota</taxon>
        <taxon>Saccharomycotina</taxon>
        <taxon>Pichiomycetes</taxon>
        <taxon>Metschnikowiaceae</taxon>
        <taxon>Candidozyma</taxon>
    </lineage>
</organism>
<evidence type="ECO:0000256" key="8">
    <source>
        <dbReference type="ARBA" id="ARBA00023242"/>
    </source>
</evidence>
<evidence type="ECO:0000256" key="3">
    <source>
        <dbReference type="ARBA" id="ARBA00010489"/>
    </source>
</evidence>
<dbReference type="FunFam" id="3.30.420.10:FF:000007">
    <property type="entry name" value="Interferon-stimulated exonuclease gene 20"/>
    <property type="match status" value="1"/>
</dbReference>
<feature type="compositionally biased region" description="Low complexity" evidence="10">
    <location>
        <begin position="305"/>
        <end position="316"/>
    </location>
</feature>
<dbReference type="InterPro" id="IPR031313">
    <property type="entry name" value="Sin1_PH_dom"/>
</dbReference>
<dbReference type="Pfam" id="PF16978">
    <property type="entry name" value="CRIM"/>
    <property type="match status" value="1"/>
</dbReference>
<evidence type="ECO:0000313" key="12">
    <source>
        <dbReference type="EMBL" id="QWW21322.1"/>
    </source>
</evidence>
<dbReference type="GO" id="GO:0008408">
    <property type="term" value="F:3'-5' exonuclease activity"/>
    <property type="evidence" value="ECO:0007669"/>
    <property type="project" value="InterPro"/>
</dbReference>
<feature type="region of interest" description="Disordered" evidence="10">
    <location>
        <begin position="64"/>
        <end position="103"/>
    </location>
</feature>
<dbReference type="SMART" id="SM00479">
    <property type="entry name" value="EXOIII"/>
    <property type="match status" value="1"/>
</dbReference>
<dbReference type="InterPro" id="IPR012337">
    <property type="entry name" value="RNaseH-like_sf"/>
</dbReference>
<evidence type="ECO:0000256" key="4">
    <source>
        <dbReference type="ARBA" id="ARBA00016937"/>
    </source>
</evidence>
<dbReference type="GO" id="GO:0006364">
    <property type="term" value="P:rRNA processing"/>
    <property type="evidence" value="ECO:0007669"/>
    <property type="project" value="InterPro"/>
</dbReference>
<keyword evidence="5" id="KW-0540">Nuclease</keyword>
<comment type="subcellular location">
    <subcellularLocation>
        <location evidence="1">Nucleus</location>
    </subcellularLocation>
</comment>
<dbReference type="InterPro" id="IPR031567">
    <property type="entry name" value="CRIM_dom"/>
</dbReference>
<dbReference type="PANTHER" id="PTHR13335:SF1">
    <property type="entry name" value="TARGET OF RAPAMYCIN COMPLEX 2 SUBUNIT MAPKAP1"/>
    <property type="match status" value="1"/>
</dbReference>
<comment type="similarity">
    <text evidence="2">Belongs to the SIN1 family.</text>
</comment>
<evidence type="ECO:0000256" key="9">
    <source>
        <dbReference type="ARBA" id="ARBA00025599"/>
    </source>
</evidence>
<dbReference type="Pfam" id="PF00929">
    <property type="entry name" value="RNase_T"/>
    <property type="match status" value="1"/>
</dbReference>
<name>A0A8F2VWY8_CANAR</name>
<dbReference type="AlphaFoldDB" id="A0A8F2VWY8"/>
<dbReference type="InterPro" id="IPR008828">
    <property type="entry name" value="Sin1/Avo1"/>
</dbReference>
<dbReference type="GO" id="GO:0005634">
    <property type="term" value="C:nucleus"/>
    <property type="evidence" value="ECO:0007669"/>
    <property type="project" value="UniProtKB-SubCell"/>
</dbReference>
<dbReference type="InterPro" id="IPR011993">
    <property type="entry name" value="PH-like_dom_sf"/>
</dbReference>
<dbReference type="InterPro" id="IPR036397">
    <property type="entry name" value="RNaseH_sf"/>
</dbReference>
<evidence type="ECO:0000256" key="7">
    <source>
        <dbReference type="ARBA" id="ARBA00022839"/>
    </source>
</evidence>
<dbReference type="Gene3D" id="3.30.420.10">
    <property type="entry name" value="Ribonuclease H-like superfamily/Ribonuclease H"/>
    <property type="match status" value="1"/>
</dbReference>
<evidence type="ECO:0000259" key="11">
    <source>
        <dbReference type="SMART" id="SM00479"/>
    </source>
</evidence>
<dbReference type="PANTHER" id="PTHR13335">
    <property type="entry name" value="TARGET OF RAPAMYCIN COMPLEX 2 SUBUNIT MAPKAP1"/>
    <property type="match status" value="1"/>
</dbReference>
<evidence type="ECO:0000256" key="1">
    <source>
        <dbReference type="ARBA" id="ARBA00004123"/>
    </source>
</evidence>
<dbReference type="GO" id="GO:0003676">
    <property type="term" value="F:nucleic acid binding"/>
    <property type="evidence" value="ECO:0007669"/>
    <property type="project" value="InterPro"/>
</dbReference>
<proteinExistence type="inferred from homology"/>
<dbReference type="InterPro" id="IPR037431">
    <property type="entry name" value="REX4_DEDDh_dom"/>
</dbReference>
<feature type="region of interest" description="Disordered" evidence="10">
    <location>
        <begin position="213"/>
        <end position="260"/>
    </location>
</feature>
<dbReference type="Proteomes" id="UP000825438">
    <property type="component" value="Chromosome I"/>
</dbReference>
<accession>A0A8F2VWY8</accession>